<dbReference type="AlphaFoldDB" id="A0A1G8QY28"/>
<accession>A0A1G8QY28</accession>
<sequence>MIDNTKYFEEMKRKVVALDNNGKNQNERLKEYGMSRSTIHKWIKDYNNSGLFSAKDNRSDKEKELIDLRIENEYFKMENDILKQVGTTMGPENQQKTN</sequence>
<organism evidence="1 2">
    <name type="scientific">Halanaerobium congolense</name>
    <dbReference type="NCBI Taxonomy" id="54121"/>
    <lineage>
        <taxon>Bacteria</taxon>
        <taxon>Bacillati</taxon>
        <taxon>Bacillota</taxon>
        <taxon>Clostridia</taxon>
        <taxon>Halanaerobiales</taxon>
        <taxon>Halanaerobiaceae</taxon>
        <taxon>Halanaerobium</taxon>
    </lineage>
</organism>
<dbReference type="SUPFAM" id="SSF46689">
    <property type="entry name" value="Homeodomain-like"/>
    <property type="match status" value="1"/>
</dbReference>
<dbReference type="EMBL" id="FNEH01000027">
    <property type="protein sequence ID" value="SDJ09581.1"/>
    <property type="molecule type" value="Genomic_DNA"/>
</dbReference>
<evidence type="ECO:0000313" key="1">
    <source>
        <dbReference type="EMBL" id="SDJ09581.1"/>
    </source>
</evidence>
<reference evidence="1 2" key="1">
    <citation type="submission" date="2016-10" db="EMBL/GenBank/DDBJ databases">
        <authorList>
            <person name="de Groot N.N."/>
        </authorList>
    </citation>
    <scope>NUCLEOTIDE SEQUENCE [LARGE SCALE GENOMIC DNA]</scope>
    <source>
        <strain evidence="1 2">WG7</strain>
    </source>
</reference>
<name>A0A1G8QY28_9FIRM</name>
<protein>
    <submittedName>
        <fullName evidence="1">Helix-turn-helix domain-containing protein</fullName>
    </submittedName>
</protein>
<dbReference type="InterPro" id="IPR009057">
    <property type="entry name" value="Homeodomain-like_sf"/>
</dbReference>
<proteinExistence type="predicted"/>
<dbReference type="Gene3D" id="1.10.10.10">
    <property type="entry name" value="Winged helix-like DNA-binding domain superfamily/Winged helix DNA-binding domain"/>
    <property type="match status" value="1"/>
</dbReference>
<evidence type="ECO:0000313" key="2">
    <source>
        <dbReference type="Proteomes" id="UP000198945"/>
    </source>
</evidence>
<gene>
    <name evidence="1" type="ORF">SAMN04515654_12727</name>
</gene>
<dbReference type="Proteomes" id="UP000198945">
    <property type="component" value="Unassembled WGS sequence"/>
</dbReference>
<dbReference type="InterPro" id="IPR036388">
    <property type="entry name" value="WH-like_DNA-bd_sf"/>
</dbReference>